<sequence length="106" mass="11661">MRIDESLFFGNLGAVELRLTQQLEASPAIRDLVLVMSAVNRMDATAVAVFSELNQALAERNKRLHLAEVKGPVQDRLMKSPLWASLSGEVFLSANEAFEKLGGQPH</sequence>
<comment type="caution">
    <text evidence="2">The sequence shown here is derived from an EMBL/GenBank/DDBJ whole genome shotgun (WGS) entry which is preliminary data.</text>
</comment>
<dbReference type="SUPFAM" id="SSF52091">
    <property type="entry name" value="SpoIIaa-like"/>
    <property type="match status" value="1"/>
</dbReference>
<feature type="domain" description="STAS" evidence="1">
    <location>
        <begin position="1"/>
        <end position="101"/>
    </location>
</feature>
<evidence type="ECO:0000259" key="1">
    <source>
        <dbReference type="PROSITE" id="PS50801"/>
    </source>
</evidence>
<reference evidence="2" key="1">
    <citation type="submission" date="2019-03" db="EMBL/GenBank/DDBJ databases">
        <title>Metabolic reconstructions from genomes of highly enriched 'Candidatus Accumulibacter' and 'Candidatus Competibacter' bioreactor populations.</title>
        <authorList>
            <person name="Annavajhala M.K."/>
            <person name="Welles L."/>
            <person name="Abbas B."/>
            <person name="Sorokin D."/>
            <person name="Park H."/>
            <person name="Van Loosdrecht M."/>
            <person name="Chandran K."/>
        </authorList>
    </citation>
    <scope>NUCLEOTIDE SEQUENCE</scope>
    <source>
        <strain evidence="2">SBR_L</strain>
    </source>
</reference>
<dbReference type="Proteomes" id="UP000886469">
    <property type="component" value="Unassembled WGS sequence"/>
</dbReference>
<keyword evidence="3" id="KW-1185">Reference proteome</keyword>
<dbReference type="CDD" id="cd07042">
    <property type="entry name" value="STAS_SulP_like_sulfate_transporter"/>
    <property type="match status" value="1"/>
</dbReference>
<organism evidence="2 3">
    <name type="scientific">Candidatus Accumulibacter contiguus</name>
    <dbReference type="NCBI Taxonomy" id="2954381"/>
    <lineage>
        <taxon>Bacteria</taxon>
        <taxon>Pseudomonadati</taxon>
        <taxon>Pseudomonadota</taxon>
        <taxon>Betaproteobacteria</taxon>
        <taxon>Candidatus Accumulibacter</taxon>
    </lineage>
</organism>
<evidence type="ECO:0000313" key="2">
    <source>
        <dbReference type="EMBL" id="NMQ05232.1"/>
    </source>
</evidence>
<dbReference type="EMBL" id="SPMX01000018">
    <property type="protein sequence ID" value="NMQ05232.1"/>
    <property type="molecule type" value="Genomic_DNA"/>
</dbReference>
<evidence type="ECO:0000313" key="3">
    <source>
        <dbReference type="Proteomes" id="UP000886469"/>
    </source>
</evidence>
<accession>A0ABX1TAH4</accession>
<dbReference type="Pfam" id="PF01740">
    <property type="entry name" value="STAS"/>
    <property type="match status" value="1"/>
</dbReference>
<dbReference type="RefSeq" id="WP_169070004.1">
    <property type="nucleotide sequence ID" value="NZ_JAZKUC010000001.1"/>
</dbReference>
<dbReference type="InterPro" id="IPR002645">
    <property type="entry name" value="STAS_dom"/>
</dbReference>
<gene>
    <name evidence="2" type="ORF">E4Q08_08100</name>
</gene>
<name>A0ABX1TAH4_9PROT</name>
<dbReference type="Gene3D" id="3.30.750.24">
    <property type="entry name" value="STAS domain"/>
    <property type="match status" value="1"/>
</dbReference>
<proteinExistence type="predicted"/>
<dbReference type="InterPro" id="IPR036513">
    <property type="entry name" value="STAS_dom_sf"/>
</dbReference>
<protein>
    <submittedName>
        <fullName evidence="2">Sodium-independent anion transporter</fullName>
    </submittedName>
</protein>
<dbReference type="PROSITE" id="PS50801">
    <property type="entry name" value="STAS"/>
    <property type="match status" value="1"/>
</dbReference>